<keyword evidence="6" id="KW-0342">GTP-binding</keyword>
<keyword evidence="3 12" id="KW-0808">Transferase</keyword>
<dbReference type="Gene3D" id="3.90.550.10">
    <property type="entry name" value="Spore Coat Polysaccharide Biosynthesis Protein SpsA, Chain A"/>
    <property type="match status" value="1"/>
</dbReference>
<evidence type="ECO:0000256" key="4">
    <source>
        <dbReference type="ARBA" id="ARBA00022695"/>
    </source>
</evidence>
<keyword evidence="12" id="KW-0413">Isomerase</keyword>
<evidence type="ECO:0000259" key="10">
    <source>
        <dbReference type="Pfam" id="PF01050"/>
    </source>
</evidence>
<keyword evidence="13" id="KW-1185">Reference proteome</keyword>
<dbReference type="GO" id="GO:0000271">
    <property type="term" value="P:polysaccharide biosynthetic process"/>
    <property type="evidence" value="ECO:0007669"/>
    <property type="project" value="InterPro"/>
</dbReference>
<dbReference type="SUPFAM" id="SSF53448">
    <property type="entry name" value="Nucleotide-diphospho-sugar transferases"/>
    <property type="match status" value="1"/>
</dbReference>
<dbReference type="GO" id="GO:0016853">
    <property type="term" value="F:isomerase activity"/>
    <property type="evidence" value="ECO:0007669"/>
    <property type="project" value="UniProtKB-KW"/>
</dbReference>
<dbReference type="InterPro" id="IPR054566">
    <property type="entry name" value="ManC/GMP-like_b-helix"/>
</dbReference>
<evidence type="ECO:0000256" key="3">
    <source>
        <dbReference type="ARBA" id="ARBA00022679"/>
    </source>
</evidence>
<evidence type="ECO:0000259" key="11">
    <source>
        <dbReference type="Pfam" id="PF22640"/>
    </source>
</evidence>
<organism evidence="12 13">
    <name type="scientific">Paraburkholderia fungorum</name>
    <dbReference type="NCBI Taxonomy" id="134537"/>
    <lineage>
        <taxon>Bacteria</taxon>
        <taxon>Pseudomonadati</taxon>
        <taxon>Pseudomonadota</taxon>
        <taxon>Betaproteobacteria</taxon>
        <taxon>Burkholderiales</taxon>
        <taxon>Burkholderiaceae</taxon>
        <taxon>Paraburkholderia</taxon>
    </lineage>
</organism>
<dbReference type="Pfam" id="PF01050">
    <property type="entry name" value="MannoseP_isomer"/>
    <property type="match status" value="1"/>
</dbReference>
<evidence type="ECO:0000256" key="5">
    <source>
        <dbReference type="ARBA" id="ARBA00022741"/>
    </source>
</evidence>
<dbReference type="NCBIfam" id="TIGR01479">
    <property type="entry name" value="GMP_PMI"/>
    <property type="match status" value="1"/>
</dbReference>
<dbReference type="FunFam" id="2.60.120.10:FF:000032">
    <property type="entry name" value="Mannose-1-phosphate guanylyltransferase/mannose-6-phosphate isomerase"/>
    <property type="match status" value="1"/>
</dbReference>
<feature type="domain" description="Mannose-6-phosphate isomerase type II C-terminal" evidence="10">
    <location>
        <begin position="402"/>
        <end position="514"/>
    </location>
</feature>
<evidence type="ECO:0000256" key="6">
    <source>
        <dbReference type="ARBA" id="ARBA00023134"/>
    </source>
</evidence>
<dbReference type="InterPro" id="IPR014710">
    <property type="entry name" value="RmlC-like_jellyroll"/>
</dbReference>
<dbReference type="GO" id="GO:0005525">
    <property type="term" value="F:GTP binding"/>
    <property type="evidence" value="ECO:0007669"/>
    <property type="project" value="UniProtKB-KW"/>
</dbReference>
<dbReference type="InterPro" id="IPR011051">
    <property type="entry name" value="RmlC_Cupin_sf"/>
</dbReference>
<accession>A0A1H1BCZ6</accession>
<keyword evidence="5" id="KW-0547">Nucleotide-binding</keyword>
<comment type="similarity">
    <text evidence="1 8">Belongs to the mannose-6-phosphate isomerase type 2 family.</text>
</comment>
<dbReference type="InterPro" id="IPR029044">
    <property type="entry name" value="Nucleotide-diphossugar_trans"/>
</dbReference>
<dbReference type="Proteomes" id="UP000183487">
    <property type="component" value="Unassembled WGS sequence"/>
</dbReference>
<evidence type="ECO:0000259" key="9">
    <source>
        <dbReference type="Pfam" id="PF00483"/>
    </source>
</evidence>
<comment type="catalytic activity">
    <reaction evidence="7">
        <text>alpha-D-mannose 1-phosphate + GTP + H(+) = GDP-alpha-D-mannose + diphosphate</text>
        <dbReference type="Rhea" id="RHEA:15229"/>
        <dbReference type="ChEBI" id="CHEBI:15378"/>
        <dbReference type="ChEBI" id="CHEBI:33019"/>
        <dbReference type="ChEBI" id="CHEBI:37565"/>
        <dbReference type="ChEBI" id="CHEBI:57527"/>
        <dbReference type="ChEBI" id="CHEBI:58409"/>
        <dbReference type="EC" id="2.7.7.13"/>
    </reaction>
</comment>
<dbReference type="GO" id="GO:0004475">
    <property type="term" value="F:mannose-1-phosphate guanylyltransferase (GTP) activity"/>
    <property type="evidence" value="ECO:0007669"/>
    <property type="project" value="UniProtKB-EC"/>
</dbReference>
<dbReference type="AlphaFoldDB" id="A0A1H1BCZ6"/>
<dbReference type="InterPro" id="IPR049577">
    <property type="entry name" value="GMPP_N"/>
</dbReference>
<dbReference type="Pfam" id="PF00483">
    <property type="entry name" value="NTP_transferase"/>
    <property type="match status" value="1"/>
</dbReference>
<dbReference type="PANTHER" id="PTHR46390">
    <property type="entry name" value="MANNOSE-1-PHOSPHATE GUANYLYLTRANSFERASE"/>
    <property type="match status" value="1"/>
</dbReference>
<gene>
    <name evidence="12" type="ORF">SAMN05443245_1608</name>
</gene>
<evidence type="ECO:0000313" key="13">
    <source>
        <dbReference type="Proteomes" id="UP000183487"/>
    </source>
</evidence>
<reference evidence="13" key="1">
    <citation type="submission" date="2016-10" db="EMBL/GenBank/DDBJ databases">
        <authorList>
            <person name="Varghese N."/>
            <person name="Submissions S."/>
        </authorList>
    </citation>
    <scope>NUCLEOTIDE SEQUENCE [LARGE SCALE GENOMIC DNA]</scope>
    <source>
        <strain evidence="13">GAS106B</strain>
    </source>
</reference>
<dbReference type="RefSeq" id="WP_074763798.1">
    <property type="nucleotide sequence ID" value="NZ_FNKP01000001.1"/>
</dbReference>
<dbReference type="CDD" id="cd02213">
    <property type="entry name" value="cupin_PMI_typeII_C"/>
    <property type="match status" value="1"/>
</dbReference>
<dbReference type="InterPro" id="IPR001538">
    <property type="entry name" value="Man6P_isomerase-2_C"/>
</dbReference>
<name>A0A1H1BCZ6_9BURK</name>
<dbReference type="OrthoDB" id="9806359at2"/>
<protein>
    <recommendedName>
        <fullName evidence="2">mannose-1-phosphate guanylyltransferase</fullName>
        <ecNumber evidence="2">2.7.7.13</ecNumber>
    </recommendedName>
</protein>
<proteinExistence type="inferred from homology"/>
<feature type="domain" description="Nucleotidyl transferase" evidence="9">
    <location>
        <begin position="29"/>
        <end position="335"/>
    </location>
</feature>
<keyword evidence="4 12" id="KW-0548">Nucleotidyltransferase</keyword>
<dbReference type="EMBL" id="FNKP01000001">
    <property type="protein sequence ID" value="SDQ49779.1"/>
    <property type="molecule type" value="Genomic_DNA"/>
</dbReference>
<dbReference type="PANTHER" id="PTHR46390:SF1">
    <property type="entry name" value="MANNOSE-1-PHOSPHATE GUANYLYLTRANSFERASE"/>
    <property type="match status" value="1"/>
</dbReference>
<dbReference type="InterPro" id="IPR051161">
    <property type="entry name" value="Mannose-6P_isomerase_type2"/>
</dbReference>
<dbReference type="Gene3D" id="2.60.120.10">
    <property type="entry name" value="Jelly Rolls"/>
    <property type="match status" value="1"/>
</dbReference>
<dbReference type="InterPro" id="IPR006375">
    <property type="entry name" value="Man1P_GuaTrfase/Man6P_Isoase"/>
</dbReference>
<dbReference type="CDD" id="cd02509">
    <property type="entry name" value="GDP-M1P_Guanylyltransferase"/>
    <property type="match status" value="1"/>
</dbReference>
<evidence type="ECO:0000313" key="12">
    <source>
        <dbReference type="EMBL" id="SDQ49779.1"/>
    </source>
</evidence>
<sequence length="532" mass="56553">MNRIVEPGNPLASGAGINETPTRLSVQPAILAGGASSRLWPLSRERNPKQLIDLMGDETLLQATLRRLDAAFVVAAHSAAAPGAAPASIAMNTPLIVCCEDLRLQTLDCLEKCGRSARMVLEPAARNTAPALTIAALAARASAAEGDDPLIVALPSDHLIVDHAAFGAALAEAQVHAARGAIVTLGVPPHRAATGYGYIRTGTALGAHGARTIERFVEKPDAELAERYVASGEYWWNSGMFVVRASVWLAAIELCRPVIAATCAQAFEHATVDGDGSVHLARDPFAACPSDSIDYAVMERIGADARLVGVAVPLVAGWSDVGAWDSVWDASTKDADGNVARGRVVFTGSSGSFAHSEGRLVACVGVKGVVVVETADAVLVAAKDRVQDVKAIVGRLRAQRSAEAQEQRKVSRPWGYYDSLEHGERFQVKRIVVKPGGRLSLQMHHHRAEHWIVVRGTALVTRGEEQFLLSENQSAFIPLGVTHRLENPGKTPLELIEVQSGTYLGEDDIVRFDDQYGRGDQPGGDVGNSASH</sequence>
<dbReference type="Pfam" id="PF22640">
    <property type="entry name" value="ManC_GMP_beta-helix"/>
    <property type="match status" value="1"/>
</dbReference>
<dbReference type="EC" id="2.7.7.13" evidence="2"/>
<dbReference type="InterPro" id="IPR005835">
    <property type="entry name" value="NTP_transferase_dom"/>
</dbReference>
<evidence type="ECO:0000256" key="1">
    <source>
        <dbReference type="ARBA" id="ARBA00006115"/>
    </source>
</evidence>
<evidence type="ECO:0000256" key="7">
    <source>
        <dbReference type="ARBA" id="ARBA00047343"/>
    </source>
</evidence>
<feature type="domain" description="MannoseP isomerase/GMP-like beta-helix" evidence="11">
    <location>
        <begin position="342"/>
        <end position="396"/>
    </location>
</feature>
<evidence type="ECO:0000256" key="8">
    <source>
        <dbReference type="RuleBase" id="RU004190"/>
    </source>
</evidence>
<dbReference type="GO" id="GO:0009298">
    <property type="term" value="P:GDP-mannose biosynthetic process"/>
    <property type="evidence" value="ECO:0007669"/>
    <property type="project" value="TreeGrafter"/>
</dbReference>
<evidence type="ECO:0000256" key="2">
    <source>
        <dbReference type="ARBA" id="ARBA00012387"/>
    </source>
</evidence>
<dbReference type="SUPFAM" id="SSF51182">
    <property type="entry name" value="RmlC-like cupins"/>
    <property type="match status" value="1"/>
</dbReference>